<evidence type="ECO:0000313" key="2">
    <source>
        <dbReference type="Proteomes" id="UP001152795"/>
    </source>
</evidence>
<comment type="caution">
    <text evidence="1">The sequence shown here is derived from an EMBL/GenBank/DDBJ whole genome shotgun (WGS) entry which is preliminary data.</text>
</comment>
<organism evidence="1 2">
    <name type="scientific">Paramuricea clavata</name>
    <name type="common">Red gorgonian</name>
    <name type="synonym">Violescent sea-whip</name>
    <dbReference type="NCBI Taxonomy" id="317549"/>
    <lineage>
        <taxon>Eukaryota</taxon>
        <taxon>Metazoa</taxon>
        <taxon>Cnidaria</taxon>
        <taxon>Anthozoa</taxon>
        <taxon>Octocorallia</taxon>
        <taxon>Malacalcyonacea</taxon>
        <taxon>Plexauridae</taxon>
        <taxon>Paramuricea</taxon>
    </lineage>
</organism>
<gene>
    <name evidence="1" type="ORF">PACLA_8A066075</name>
</gene>
<name>A0A7D9J3L0_PARCT</name>
<protein>
    <submittedName>
        <fullName evidence="1">Uncharacterized protein</fullName>
    </submittedName>
</protein>
<accession>A0A7D9J3L0</accession>
<dbReference type="Proteomes" id="UP001152795">
    <property type="component" value="Unassembled WGS sequence"/>
</dbReference>
<keyword evidence="2" id="KW-1185">Reference proteome</keyword>
<reference evidence="1" key="1">
    <citation type="submission" date="2020-04" db="EMBL/GenBank/DDBJ databases">
        <authorList>
            <person name="Alioto T."/>
            <person name="Alioto T."/>
            <person name="Gomez Garrido J."/>
        </authorList>
    </citation>
    <scope>NUCLEOTIDE SEQUENCE</scope>
    <source>
        <strain evidence="1">A484AB</strain>
    </source>
</reference>
<dbReference type="EMBL" id="CACRXK020011305">
    <property type="protein sequence ID" value="CAB4021180.1"/>
    <property type="molecule type" value="Genomic_DNA"/>
</dbReference>
<evidence type="ECO:0000313" key="1">
    <source>
        <dbReference type="EMBL" id="CAB4021180.1"/>
    </source>
</evidence>
<proteinExistence type="predicted"/>
<dbReference type="AlphaFoldDB" id="A0A7D9J3L0"/>
<dbReference type="OrthoDB" id="5984690at2759"/>
<sequence>MGSKYNVIRWCMDEGLIARQRDCAHCKNPMNLVKCEDRSDGYKWECRRQEGGKRHKVELSIRQGSWFEKSNMKLEEVLKFTYWWCCDVKQEQICHELNIASHTAVDWDSFCRETCEVTLLEREEKVGGPGKLFK</sequence>